<reference evidence="3 4" key="1">
    <citation type="journal article" date="2017" name="Syst. Appl. Microbiol.">
        <title>Soybeans inoculated with root zone soils of Canadian native legumes harbour diverse and novel Bradyrhizobium spp. that possess agricultural potential.</title>
        <authorList>
            <person name="Bromfield E.S.P."/>
            <person name="Cloutier S."/>
            <person name="Tambong J.T."/>
            <person name="Tran Thi T.V."/>
        </authorList>
    </citation>
    <scope>NUCLEOTIDE SEQUENCE [LARGE SCALE GENOMIC DNA]</scope>
    <source>
        <strain evidence="3 4">323S2</strain>
    </source>
</reference>
<name>A0A7Z0QDQ3_9BRAD</name>
<evidence type="ECO:0000313" key="3">
    <source>
        <dbReference type="EMBL" id="UGX91423.1"/>
    </source>
</evidence>
<feature type="region of interest" description="Disordered" evidence="1">
    <location>
        <begin position="60"/>
        <end position="108"/>
    </location>
</feature>
<proteinExistence type="predicted"/>
<accession>A0A7Z0QDQ3</accession>
<dbReference type="RefSeq" id="WP_166350834.1">
    <property type="nucleotide sequence ID" value="NZ_CP088280.1"/>
</dbReference>
<protein>
    <submittedName>
        <fullName evidence="2">Uncharacterized protein</fullName>
    </submittedName>
</protein>
<dbReference type="EMBL" id="JACBFH010000001">
    <property type="protein sequence ID" value="NYY92616.1"/>
    <property type="molecule type" value="Genomic_DNA"/>
</dbReference>
<dbReference type="EMBL" id="CP088280">
    <property type="protein sequence ID" value="UGX91423.1"/>
    <property type="molecule type" value="Genomic_DNA"/>
</dbReference>
<gene>
    <name evidence="3" type="ORF">G6321_00037520</name>
    <name evidence="2" type="ORF">G6321_30790</name>
</gene>
<reference evidence="3 4" key="3">
    <citation type="journal article" date="2022" name="Int. J. Syst. Evol. Microbiol.">
        <title>Strains of Bradyrhizobium barranii sp. nov. associated with legumes native to Canada are symbionts of soybeans and belong to different subspecies (subsp. barranii subsp. nov. and subsp. apii subsp. nov.) and symbiovars (sv. glycinearum and sv. septentrionale).</title>
        <authorList>
            <person name="Bromfield E.S.P."/>
            <person name="Cloutier S."/>
            <person name="Wasai-Hara S."/>
            <person name="Minamisawa K."/>
        </authorList>
    </citation>
    <scope>NUCLEOTIDE SEQUENCE [LARGE SCALE GENOMIC DNA]</scope>
    <source>
        <strain evidence="3 4">323S2</strain>
    </source>
</reference>
<evidence type="ECO:0000313" key="4">
    <source>
        <dbReference type="Proteomes" id="UP000564836"/>
    </source>
</evidence>
<sequence>MPSPDVAELPARGGIQVAVPPRAGQLAVAVQRSAGPGAVAVRPCEAPDSAPWPVAAAWPEDEMPAQRDAPSQVVPPVGPSQAALPVGQPLPAAHPDHDGPGRTHRRSP</sequence>
<dbReference type="Proteomes" id="UP000564836">
    <property type="component" value="Chromosome"/>
</dbReference>
<evidence type="ECO:0000313" key="2">
    <source>
        <dbReference type="EMBL" id="NYY92616.1"/>
    </source>
</evidence>
<feature type="compositionally biased region" description="Low complexity" evidence="1">
    <location>
        <begin position="69"/>
        <end position="83"/>
    </location>
</feature>
<evidence type="ECO:0000256" key="1">
    <source>
        <dbReference type="SAM" id="MobiDB-lite"/>
    </source>
</evidence>
<dbReference type="AlphaFoldDB" id="A0A7Z0QDQ3"/>
<reference evidence="2" key="2">
    <citation type="submission" date="2020-06" db="EMBL/GenBank/DDBJ databases">
        <title>Whole Genome Sequence of Bradyrhizobium sp. Strain 323S2.</title>
        <authorList>
            <person name="Bromfield E.S.P."/>
        </authorList>
    </citation>
    <scope>NUCLEOTIDE SEQUENCE [LARGE SCALE GENOMIC DNA]</scope>
    <source>
        <strain evidence="2">323S2</strain>
    </source>
</reference>
<organism evidence="2">
    <name type="scientific">Bradyrhizobium barranii subsp. barranii</name>
    <dbReference type="NCBI Taxonomy" id="2823807"/>
    <lineage>
        <taxon>Bacteria</taxon>
        <taxon>Pseudomonadati</taxon>
        <taxon>Pseudomonadota</taxon>
        <taxon>Alphaproteobacteria</taxon>
        <taxon>Hyphomicrobiales</taxon>
        <taxon>Nitrobacteraceae</taxon>
        <taxon>Bradyrhizobium</taxon>
        <taxon>Bradyrhizobium barranii</taxon>
    </lineage>
</organism>